<proteinExistence type="predicted"/>
<dbReference type="AlphaFoldDB" id="A0A833M7X0"/>
<evidence type="ECO:0000313" key="3">
    <source>
        <dbReference type="EMBL" id="KAB3531457.1"/>
    </source>
</evidence>
<dbReference type="Proteomes" id="UP000465601">
    <property type="component" value="Unassembled WGS sequence"/>
</dbReference>
<dbReference type="RefSeq" id="WP_151865185.1">
    <property type="nucleotide sequence ID" value="NZ_WBZB01000013.1"/>
</dbReference>
<dbReference type="EMBL" id="WBZB01000013">
    <property type="protein sequence ID" value="KAB3531457.1"/>
    <property type="molecule type" value="Genomic_DNA"/>
</dbReference>
<dbReference type="OrthoDB" id="1750330at2"/>
<dbReference type="Gene3D" id="3.30.70.1070">
    <property type="entry name" value="Sporulation related repeat"/>
    <property type="match status" value="1"/>
</dbReference>
<keyword evidence="4" id="KW-1185">Reference proteome</keyword>
<sequence length="294" mass="33462">MKRSRLTVNRRRRRGSFILAFLFCIVLPLLAIYIGLNITERFVLPALNTEDVLDELGLEGEGENDDVTSPVAESPEPQESPIGDVTLVGEINPFSIYTIQIASLSDKENLDRLISQLNQNKKSYIAYQIDNSYKVYALGYTKRAYIEASLTSLRETFSDAYISEMHLPIREVMAGEEDHSTVDGIVMAINELIDNVDQQSEEWYIFFQKEGDLTNYIELLKKQQTILGALKDGIDKVGDIKGLPDKMAIDKMIHYQDSNINKSLELLEGAAEIEEYRLYSLYLDSLFRIVEVIK</sequence>
<name>A0A833M7X0_9FIRM</name>
<organism evidence="3 4">
    <name type="scientific">Alkaliphilus serpentinus</name>
    <dbReference type="NCBI Taxonomy" id="1482731"/>
    <lineage>
        <taxon>Bacteria</taxon>
        <taxon>Bacillati</taxon>
        <taxon>Bacillota</taxon>
        <taxon>Clostridia</taxon>
        <taxon>Peptostreptococcales</taxon>
        <taxon>Natronincolaceae</taxon>
        <taxon>Alkaliphilus</taxon>
    </lineage>
</organism>
<dbReference type="InterPro" id="IPR007730">
    <property type="entry name" value="SPOR-like_dom"/>
</dbReference>
<evidence type="ECO:0000256" key="1">
    <source>
        <dbReference type="SAM" id="MobiDB-lite"/>
    </source>
</evidence>
<reference evidence="3 4" key="1">
    <citation type="submission" date="2019-10" db="EMBL/GenBank/DDBJ databases">
        <title>Alkaliphilus serpentinus sp. nov. and Alkaliphilus pronyensis sp. nov., two novel anaerobic alkaliphilic species isolated from the serpentinized-hosted hydrothermal field of the Prony Bay (New Caledonia).</title>
        <authorList>
            <person name="Postec A."/>
        </authorList>
    </citation>
    <scope>NUCLEOTIDE SEQUENCE [LARGE SCALE GENOMIC DNA]</scope>
    <source>
        <strain evidence="3 4">LacT</strain>
    </source>
</reference>
<dbReference type="InterPro" id="IPR036680">
    <property type="entry name" value="SPOR-like_sf"/>
</dbReference>
<feature type="domain" description="SPOR" evidence="2">
    <location>
        <begin position="96"/>
        <end position="162"/>
    </location>
</feature>
<protein>
    <submittedName>
        <fullName evidence="3">SPOR domain-containing protein</fullName>
    </submittedName>
</protein>
<feature type="region of interest" description="Disordered" evidence="1">
    <location>
        <begin position="59"/>
        <end position="82"/>
    </location>
</feature>
<gene>
    <name evidence="3" type="ORF">F8153_04570</name>
</gene>
<dbReference type="SUPFAM" id="SSF110997">
    <property type="entry name" value="Sporulation related repeat"/>
    <property type="match status" value="1"/>
</dbReference>
<accession>A0A833M7X0</accession>
<dbReference type="GO" id="GO:0042834">
    <property type="term" value="F:peptidoglycan binding"/>
    <property type="evidence" value="ECO:0007669"/>
    <property type="project" value="InterPro"/>
</dbReference>
<evidence type="ECO:0000259" key="2">
    <source>
        <dbReference type="Pfam" id="PF05036"/>
    </source>
</evidence>
<comment type="caution">
    <text evidence="3">The sequence shown here is derived from an EMBL/GenBank/DDBJ whole genome shotgun (WGS) entry which is preliminary data.</text>
</comment>
<dbReference type="Pfam" id="PF05036">
    <property type="entry name" value="SPOR"/>
    <property type="match status" value="1"/>
</dbReference>
<evidence type="ECO:0000313" key="4">
    <source>
        <dbReference type="Proteomes" id="UP000465601"/>
    </source>
</evidence>